<dbReference type="AlphaFoldDB" id="A0A3D4V6Q8"/>
<dbReference type="Pfam" id="PF13858">
    <property type="entry name" value="DUF4199"/>
    <property type="match status" value="1"/>
</dbReference>
<evidence type="ECO:0000256" key="1">
    <source>
        <dbReference type="SAM" id="Phobius"/>
    </source>
</evidence>
<evidence type="ECO:0000313" key="3">
    <source>
        <dbReference type="Proteomes" id="UP000264071"/>
    </source>
</evidence>
<feature type="transmembrane region" description="Helical" evidence="1">
    <location>
        <begin position="175"/>
        <end position="197"/>
    </location>
</feature>
<keyword evidence="1" id="KW-0812">Transmembrane</keyword>
<feature type="transmembrane region" description="Helical" evidence="1">
    <location>
        <begin position="127"/>
        <end position="150"/>
    </location>
</feature>
<keyword evidence="1" id="KW-0472">Membrane</keyword>
<reference evidence="2 3" key="1">
    <citation type="journal article" date="2018" name="Nat. Biotechnol.">
        <title>A standardized bacterial taxonomy based on genome phylogeny substantially revises the tree of life.</title>
        <authorList>
            <person name="Parks D.H."/>
            <person name="Chuvochina M."/>
            <person name="Waite D.W."/>
            <person name="Rinke C."/>
            <person name="Skarshewski A."/>
            <person name="Chaumeil P.A."/>
            <person name="Hugenholtz P."/>
        </authorList>
    </citation>
    <scope>NUCLEOTIDE SEQUENCE [LARGE SCALE GENOMIC DNA]</scope>
    <source>
        <strain evidence="2">UBA8844</strain>
    </source>
</reference>
<organism evidence="2 3">
    <name type="scientific">Gemmatimonas aurantiaca</name>
    <dbReference type="NCBI Taxonomy" id="173480"/>
    <lineage>
        <taxon>Bacteria</taxon>
        <taxon>Pseudomonadati</taxon>
        <taxon>Gemmatimonadota</taxon>
        <taxon>Gemmatimonadia</taxon>
        <taxon>Gemmatimonadales</taxon>
        <taxon>Gemmatimonadaceae</taxon>
        <taxon>Gemmatimonas</taxon>
    </lineage>
</organism>
<proteinExistence type="predicted"/>
<comment type="caution">
    <text evidence="2">The sequence shown here is derived from an EMBL/GenBank/DDBJ whole genome shotgun (WGS) entry which is preliminary data.</text>
</comment>
<dbReference type="Proteomes" id="UP000264071">
    <property type="component" value="Unassembled WGS sequence"/>
</dbReference>
<keyword evidence="1" id="KW-1133">Transmembrane helix</keyword>
<sequence length="206" mass="22208">MVPSSTRVAGDILPVRSLRRRKWSARRILPSSLSRVPVSLITLLPVSLTLFAIRSMPFNRTTLLAGAFAGIGTALWTLFEFTMGWHTTHIEVGAKTGFVGVFFPLLAILWALRATKARTNGQLTLKQALLVGLSVALVLAGIGVVFYQIYYSVINPDFLTRLRAAGTPTDTESQLITVVVGSIGFSLLVALLGGLAMRSGVDAPQR</sequence>
<feature type="transmembrane region" description="Helical" evidence="1">
    <location>
        <begin position="36"/>
        <end position="53"/>
    </location>
</feature>
<evidence type="ECO:0000313" key="2">
    <source>
        <dbReference type="EMBL" id="HCT56432.1"/>
    </source>
</evidence>
<gene>
    <name evidence="2" type="ORF">DGD08_04375</name>
</gene>
<dbReference type="EMBL" id="DPIY01000005">
    <property type="protein sequence ID" value="HCT56432.1"/>
    <property type="molecule type" value="Genomic_DNA"/>
</dbReference>
<protein>
    <submittedName>
        <fullName evidence="2">DUF4199 domain-containing protein</fullName>
    </submittedName>
</protein>
<feature type="transmembrane region" description="Helical" evidence="1">
    <location>
        <begin position="97"/>
        <end position="115"/>
    </location>
</feature>
<dbReference type="InterPro" id="IPR025250">
    <property type="entry name" value="DUF4199"/>
</dbReference>
<name>A0A3D4V6Q8_9BACT</name>
<accession>A0A3D4V6Q8</accession>
<feature type="transmembrane region" description="Helical" evidence="1">
    <location>
        <begin position="65"/>
        <end position="85"/>
    </location>
</feature>